<accession>A0ABD1M6H6</accession>
<proteinExistence type="predicted"/>
<evidence type="ECO:0000313" key="1">
    <source>
        <dbReference type="EMBL" id="KAL2331410.1"/>
    </source>
</evidence>
<protein>
    <submittedName>
        <fullName evidence="1">Uncharacterized protein</fullName>
    </submittedName>
</protein>
<keyword evidence="2" id="KW-1185">Reference proteome</keyword>
<dbReference type="Proteomes" id="UP001603857">
    <property type="component" value="Unassembled WGS sequence"/>
</dbReference>
<gene>
    <name evidence="1" type="ORF">Fmac_018991</name>
</gene>
<name>A0ABD1M6H6_9FABA</name>
<dbReference type="AlphaFoldDB" id="A0ABD1M6H6"/>
<organism evidence="1 2">
    <name type="scientific">Flemingia macrophylla</name>
    <dbReference type="NCBI Taxonomy" id="520843"/>
    <lineage>
        <taxon>Eukaryota</taxon>
        <taxon>Viridiplantae</taxon>
        <taxon>Streptophyta</taxon>
        <taxon>Embryophyta</taxon>
        <taxon>Tracheophyta</taxon>
        <taxon>Spermatophyta</taxon>
        <taxon>Magnoliopsida</taxon>
        <taxon>eudicotyledons</taxon>
        <taxon>Gunneridae</taxon>
        <taxon>Pentapetalae</taxon>
        <taxon>rosids</taxon>
        <taxon>fabids</taxon>
        <taxon>Fabales</taxon>
        <taxon>Fabaceae</taxon>
        <taxon>Papilionoideae</taxon>
        <taxon>50 kb inversion clade</taxon>
        <taxon>NPAAA clade</taxon>
        <taxon>indigoferoid/millettioid clade</taxon>
        <taxon>Phaseoleae</taxon>
        <taxon>Flemingia</taxon>
    </lineage>
</organism>
<evidence type="ECO:0000313" key="2">
    <source>
        <dbReference type="Proteomes" id="UP001603857"/>
    </source>
</evidence>
<reference evidence="1 2" key="1">
    <citation type="submission" date="2024-08" db="EMBL/GenBank/DDBJ databases">
        <title>Insights into the chromosomal genome structure of Flemingia macrophylla.</title>
        <authorList>
            <person name="Ding Y."/>
            <person name="Zhao Y."/>
            <person name="Bi W."/>
            <person name="Wu M."/>
            <person name="Zhao G."/>
            <person name="Gong Y."/>
            <person name="Li W."/>
            <person name="Zhang P."/>
        </authorList>
    </citation>
    <scope>NUCLEOTIDE SEQUENCE [LARGE SCALE GENOMIC DNA]</scope>
    <source>
        <strain evidence="1">DYQJB</strain>
        <tissue evidence="1">Leaf</tissue>
    </source>
</reference>
<sequence length="305" mass="33617">MEFPIGLGANPFTRHAIQLKSKGTHQHRHLSFIFVLVSGQPCSGDLRRPVQKRLSGRSASLRHHNPLVDDALQEMPVKAGCFSEISQGTLLGHPLQNFLFNLLQVPLSFDLAIEVLVELAPSLIVEASAEALALTYALLRNATPEVAIKAVPKEAGTKVAFQHSPSCFGILLLAEVITHIESKPVDSAIIHSLVGFFKDELEEFQTIFSQEKSEAASCGGGEETSPLDHVEEEKLWNKSWLVAAGGKNPKGRVYGVGKLNEGYLSRETFTQQTSSSAADSQKIIRLEEEIHQSREEFRQSREENQ</sequence>
<comment type="caution">
    <text evidence="1">The sequence shown here is derived from an EMBL/GenBank/DDBJ whole genome shotgun (WGS) entry which is preliminary data.</text>
</comment>
<dbReference type="EMBL" id="JBGMDY010000006">
    <property type="protein sequence ID" value="KAL2331410.1"/>
    <property type="molecule type" value="Genomic_DNA"/>
</dbReference>